<dbReference type="Proteomes" id="UP001154240">
    <property type="component" value="Unassembled WGS sequence"/>
</dbReference>
<dbReference type="SUPFAM" id="SSF53850">
    <property type="entry name" value="Periplasmic binding protein-like II"/>
    <property type="match status" value="1"/>
</dbReference>
<evidence type="ECO:0000256" key="1">
    <source>
        <dbReference type="ARBA" id="ARBA00009437"/>
    </source>
</evidence>
<dbReference type="GO" id="GO:0003677">
    <property type="term" value="F:DNA binding"/>
    <property type="evidence" value="ECO:0007669"/>
    <property type="project" value="UniProtKB-KW"/>
</dbReference>
<evidence type="ECO:0000256" key="2">
    <source>
        <dbReference type="ARBA" id="ARBA00023015"/>
    </source>
</evidence>
<dbReference type="InterPro" id="IPR036390">
    <property type="entry name" value="WH_DNA-bd_sf"/>
</dbReference>
<dbReference type="NCBIfam" id="NF008284">
    <property type="entry name" value="PRK11062.1"/>
    <property type="match status" value="1"/>
</dbReference>
<keyword evidence="8" id="KW-1185">Reference proteome</keyword>
<evidence type="ECO:0000256" key="5">
    <source>
        <dbReference type="ARBA" id="ARBA00023163"/>
    </source>
</evidence>
<dbReference type="InterPro" id="IPR005119">
    <property type="entry name" value="LysR_subst-bd"/>
</dbReference>
<comment type="similarity">
    <text evidence="1">Belongs to the LysR transcriptional regulatory family.</text>
</comment>
<reference evidence="7" key="1">
    <citation type="journal article" date="2022" name="bioRxiv">
        <title>Thiovibrio frasassiensisgen. nov., sp. nov., an autotrophic, elemental sulfur disproportionating bacterium isolated from sulfidic karst sediment, and proposal of Thiovibrionaceae fam. nov.</title>
        <authorList>
            <person name="Aronson H."/>
            <person name="Thomas C."/>
            <person name="Bhattacharyya M."/>
            <person name="Eckstein S."/>
            <person name="Jensen S."/>
            <person name="Barco R."/>
            <person name="Macalady J."/>
            <person name="Amend J."/>
        </authorList>
    </citation>
    <scope>NUCLEOTIDE SEQUENCE</scope>
    <source>
        <strain evidence="7">RS19-109</strain>
    </source>
</reference>
<comment type="caution">
    <text evidence="7">The sequence shown here is derived from an EMBL/GenBank/DDBJ whole genome shotgun (WGS) entry which is preliminary data.</text>
</comment>
<reference evidence="7" key="2">
    <citation type="submission" date="2022-10" db="EMBL/GenBank/DDBJ databases">
        <authorList>
            <person name="Aronson H.S."/>
        </authorList>
    </citation>
    <scope>NUCLEOTIDE SEQUENCE</scope>
    <source>
        <strain evidence="7">RS19-109</strain>
    </source>
</reference>
<sequence>MEWLNYHHLFYFWTVMREGSLTAASSRLSLAPSTVSAQLSRLEEVLGGKLFLRVGRNLEPTDLGRLVFRYADEIFSLGREMMDTIRGRPVAGPLSLKTGVVDVLPKLIVRKLLEPALQLPEQVKLVCLENKEDALLAELAMHTLDVVLSDAPLRAGLSVKAYSHLLGECGITFFAVEKLAGKLRADFPQSLHEAPMLLPMEMTALRGALERWFSTLGIRPTIAGEFDDNALLNVFGQEGDGVFVAPTVIEAEVLRQHRVQVVGRTQAVKERYYAISVERIIKHPAVAAILEAARHNLFMMK</sequence>
<dbReference type="Pfam" id="PF03466">
    <property type="entry name" value="LysR_substrate"/>
    <property type="match status" value="1"/>
</dbReference>
<dbReference type="InterPro" id="IPR000847">
    <property type="entry name" value="LysR_HTH_N"/>
</dbReference>
<dbReference type="GO" id="GO:0003700">
    <property type="term" value="F:DNA-binding transcription factor activity"/>
    <property type="evidence" value="ECO:0007669"/>
    <property type="project" value="InterPro"/>
</dbReference>
<feature type="domain" description="HTH lysR-type" evidence="6">
    <location>
        <begin position="4"/>
        <end position="61"/>
    </location>
</feature>
<name>A0A9X4MF40_9BACT</name>
<dbReference type="PROSITE" id="PS50931">
    <property type="entry name" value="HTH_LYSR"/>
    <property type="match status" value="1"/>
</dbReference>
<dbReference type="PANTHER" id="PTHR30293:SF2">
    <property type="entry name" value="TRANSCRIPTIONAL ACTIVATOR PROTEIN NHAR"/>
    <property type="match status" value="1"/>
</dbReference>
<organism evidence="7 8">
    <name type="scientific">Thiovibrio frasassiensis</name>
    <dbReference type="NCBI Taxonomy" id="2984131"/>
    <lineage>
        <taxon>Bacteria</taxon>
        <taxon>Pseudomonadati</taxon>
        <taxon>Thermodesulfobacteriota</taxon>
        <taxon>Desulfobulbia</taxon>
        <taxon>Desulfobulbales</taxon>
        <taxon>Thiovibrionaceae</taxon>
        <taxon>Thiovibrio</taxon>
    </lineage>
</organism>
<keyword evidence="3" id="KW-0238">DNA-binding</keyword>
<dbReference type="RefSeq" id="WP_307632127.1">
    <property type="nucleotide sequence ID" value="NZ_JAPHEH010000001.1"/>
</dbReference>
<evidence type="ECO:0000256" key="4">
    <source>
        <dbReference type="ARBA" id="ARBA00023159"/>
    </source>
</evidence>
<evidence type="ECO:0000313" key="8">
    <source>
        <dbReference type="Proteomes" id="UP001154240"/>
    </source>
</evidence>
<dbReference type="AlphaFoldDB" id="A0A9X4MF40"/>
<dbReference type="Gene3D" id="3.40.190.290">
    <property type="match status" value="1"/>
</dbReference>
<dbReference type="EMBL" id="JAPHEH010000001">
    <property type="protein sequence ID" value="MDG4475151.1"/>
    <property type="molecule type" value="Genomic_DNA"/>
</dbReference>
<dbReference type="GO" id="GO:2000142">
    <property type="term" value="P:regulation of DNA-templated transcription initiation"/>
    <property type="evidence" value="ECO:0007669"/>
    <property type="project" value="TreeGrafter"/>
</dbReference>
<accession>A0A9X4MF40</accession>
<keyword evidence="5" id="KW-0804">Transcription</keyword>
<evidence type="ECO:0000259" key="6">
    <source>
        <dbReference type="PROSITE" id="PS50931"/>
    </source>
</evidence>
<dbReference type="Pfam" id="PF00126">
    <property type="entry name" value="HTH_1"/>
    <property type="match status" value="1"/>
</dbReference>
<dbReference type="SUPFAM" id="SSF46785">
    <property type="entry name" value="Winged helix' DNA-binding domain"/>
    <property type="match status" value="1"/>
</dbReference>
<protein>
    <submittedName>
        <fullName evidence="7">Transcriptional activator NhaR</fullName>
    </submittedName>
</protein>
<evidence type="ECO:0000256" key="3">
    <source>
        <dbReference type="ARBA" id="ARBA00023125"/>
    </source>
</evidence>
<keyword evidence="4" id="KW-0010">Activator</keyword>
<keyword evidence="2" id="KW-0805">Transcription regulation</keyword>
<evidence type="ECO:0000313" key="7">
    <source>
        <dbReference type="EMBL" id="MDG4475151.1"/>
    </source>
</evidence>
<dbReference type="PANTHER" id="PTHR30293">
    <property type="entry name" value="TRANSCRIPTIONAL REGULATORY PROTEIN NAC-RELATED"/>
    <property type="match status" value="1"/>
</dbReference>
<dbReference type="InterPro" id="IPR036388">
    <property type="entry name" value="WH-like_DNA-bd_sf"/>
</dbReference>
<proteinExistence type="inferred from homology"/>
<dbReference type="Gene3D" id="1.10.10.10">
    <property type="entry name" value="Winged helix-like DNA-binding domain superfamily/Winged helix DNA-binding domain"/>
    <property type="match status" value="1"/>
</dbReference>
<gene>
    <name evidence="7" type="primary">nhaR</name>
    <name evidence="7" type="ORF">OLX77_03130</name>
</gene>